<dbReference type="SUPFAM" id="SSF54211">
    <property type="entry name" value="Ribosomal protein S5 domain 2-like"/>
    <property type="match status" value="1"/>
</dbReference>
<dbReference type="SMART" id="SM00853">
    <property type="entry name" value="MutL_C"/>
    <property type="match status" value="1"/>
</dbReference>
<feature type="region of interest" description="Disordered" evidence="3">
    <location>
        <begin position="546"/>
        <end position="609"/>
    </location>
</feature>
<dbReference type="PROSITE" id="PS00058">
    <property type="entry name" value="DNA_MISMATCH_REPAIR_1"/>
    <property type="match status" value="1"/>
</dbReference>
<evidence type="ECO:0000259" key="5">
    <source>
        <dbReference type="SMART" id="SM01340"/>
    </source>
</evidence>
<dbReference type="InterPro" id="IPR038973">
    <property type="entry name" value="MutL/Mlh/Pms-like"/>
</dbReference>
<dbReference type="InterPro" id="IPR036890">
    <property type="entry name" value="HATPase_C_sf"/>
</dbReference>
<dbReference type="InterPro" id="IPR002099">
    <property type="entry name" value="MutL/Mlh/PMS"/>
</dbReference>
<dbReference type="FunFam" id="3.30.230.10:FF:000054">
    <property type="entry name" value="DNA mismatch repair protein PMS1"/>
    <property type="match status" value="1"/>
</dbReference>
<feature type="domain" description="DNA mismatch repair protein S5" evidence="5">
    <location>
        <begin position="226"/>
        <end position="346"/>
    </location>
</feature>
<dbReference type="Gene3D" id="3.30.230.10">
    <property type="match status" value="1"/>
</dbReference>
<dbReference type="AlphaFoldDB" id="A0A1J3F3U0"/>
<evidence type="ECO:0000256" key="2">
    <source>
        <dbReference type="ARBA" id="ARBA00022763"/>
    </source>
</evidence>
<feature type="region of interest" description="Disordered" evidence="3">
    <location>
        <begin position="390"/>
        <end position="410"/>
    </location>
</feature>
<dbReference type="SUPFAM" id="SSF118116">
    <property type="entry name" value="DNA mismatch repair protein MutL"/>
    <property type="match status" value="1"/>
</dbReference>
<dbReference type="SMART" id="SM01340">
    <property type="entry name" value="DNA_mis_repair"/>
    <property type="match status" value="1"/>
</dbReference>
<dbReference type="InterPro" id="IPR014762">
    <property type="entry name" value="DNA_mismatch_repair_CS"/>
</dbReference>
<dbReference type="CDD" id="cd16926">
    <property type="entry name" value="HATPase_MutL-MLH-PMS-like"/>
    <property type="match status" value="1"/>
</dbReference>
<dbReference type="Gene3D" id="3.30.565.10">
    <property type="entry name" value="Histidine kinase-like ATPase, C-terminal domain"/>
    <property type="match status" value="1"/>
</dbReference>
<dbReference type="Pfam" id="PF08676">
    <property type="entry name" value="MutL_C"/>
    <property type="match status" value="1"/>
</dbReference>
<dbReference type="GO" id="GO:0032389">
    <property type="term" value="C:MutLalpha complex"/>
    <property type="evidence" value="ECO:0007669"/>
    <property type="project" value="TreeGrafter"/>
</dbReference>
<dbReference type="InterPro" id="IPR042121">
    <property type="entry name" value="MutL_C_regsub"/>
</dbReference>
<dbReference type="EMBL" id="GEVK01015672">
    <property type="protein sequence ID" value="JAU37160.1"/>
    <property type="molecule type" value="Transcribed_RNA"/>
</dbReference>
<dbReference type="Pfam" id="PF01119">
    <property type="entry name" value="DNA_mis_repair"/>
    <property type="match status" value="1"/>
</dbReference>
<dbReference type="FunFam" id="3.30.1370.100:FF:000001">
    <property type="entry name" value="Mismatch repair endonuclease pms1, putative"/>
    <property type="match status" value="1"/>
</dbReference>
<evidence type="ECO:0000313" key="6">
    <source>
        <dbReference type="EMBL" id="JAU37160.1"/>
    </source>
</evidence>
<dbReference type="GO" id="GO:0140664">
    <property type="term" value="F:ATP-dependent DNA damage sensor activity"/>
    <property type="evidence" value="ECO:0007669"/>
    <property type="project" value="InterPro"/>
</dbReference>
<dbReference type="SUPFAM" id="SSF55874">
    <property type="entry name" value="ATPase domain of HSP90 chaperone/DNA topoisomerase II/histidine kinase"/>
    <property type="match status" value="1"/>
</dbReference>
<dbReference type="FunFam" id="3.30.565.10:FF:000014">
    <property type="entry name" value="Mismatch repair endonuclease pms1, putative"/>
    <property type="match status" value="1"/>
</dbReference>
<feature type="compositionally biased region" description="Basic and acidic residues" evidence="3">
    <location>
        <begin position="397"/>
        <end position="408"/>
    </location>
</feature>
<reference evidence="6" key="1">
    <citation type="submission" date="2016-07" db="EMBL/GenBank/DDBJ databases">
        <title>De novo transcriptome assembly of four accessions of the metal hyperaccumulator plant Noccaea caerulescens.</title>
        <authorList>
            <person name="Blande D."/>
            <person name="Halimaa P."/>
            <person name="Tervahauta A.I."/>
            <person name="Aarts M.G."/>
            <person name="Karenlampi S.O."/>
        </authorList>
    </citation>
    <scope>NUCLEOTIDE SEQUENCE</scope>
</reference>
<dbReference type="InterPro" id="IPR014721">
    <property type="entry name" value="Ribsml_uS5_D2-typ_fold_subgr"/>
</dbReference>
<dbReference type="GO" id="GO:0005524">
    <property type="term" value="F:ATP binding"/>
    <property type="evidence" value="ECO:0007669"/>
    <property type="project" value="InterPro"/>
</dbReference>
<dbReference type="InterPro" id="IPR013507">
    <property type="entry name" value="DNA_mismatch_S5_2-like"/>
</dbReference>
<gene>
    <name evidence="6" type="ORF">LC_TR7247_c0_g1_i1_g.24263</name>
</gene>
<dbReference type="PANTHER" id="PTHR10073">
    <property type="entry name" value="DNA MISMATCH REPAIR PROTEIN MLH, PMS, MUTL"/>
    <property type="match status" value="1"/>
</dbReference>
<dbReference type="InterPro" id="IPR014790">
    <property type="entry name" value="MutL_C"/>
</dbReference>
<dbReference type="CDD" id="cd03484">
    <property type="entry name" value="MutL_Trans_hPMS_2_like"/>
    <property type="match status" value="1"/>
</dbReference>
<accession>A0A1J3F3U0</accession>
<organism evidence="6">
    <name type="scientific">Noccaea caerulescens</name>
    <name type="common">Alpine penny-cress</name>
    <name type="synonym">Thlaspi caerulescens</name>
    <dbReference type="NCBI Taxonomy" id="107243"/>
    <lineage>
        <taxon>Eukaryota</taxon>
        <taxon>Viridiplantae</taxon>
        <taxon>Streptophyta</taxon>
        <taxon>Embryophyta</taxon>
        <taxon>Tracheophyta</taxon>
        <taxon>Spermatophyta</taxon>
        <taxon>Magnoliopsida</taxon>
        <taxon>eudicotyledons</taxon>
        <taxon>Gunneridae</taxon>
        <taxon>Pentapetalae</taxon>
        <taxon>rosids</taxon>
        <taxon>malvids</taxon>
        <taxon>Brassicales</taxon>
        <taxon>Brassicaceae</taxon>
        <taxon>Coluteocarpeae</taxon>
        <taxon>Noccaea</taxon>
    </lineage>
</organism>
<feature type="compositionally biased region" description="Basic and acidic residues" evidence="3">
    <location>
        <begin position="562"/>
        <end position="579"/>
    </location>
</feature>
<name>A0A1J3F3U0_NOCCA</name>
<proteinExistence type="inferred from homology"/>
<comment type="similarity">
    <text evidence="1">Belongs to the DNA mismatch repair MutL/HexB family.</text>
</comment>
<sequence length="924" mass="102474">MQGDSSPTTSSPLIRPINRSVVHRICSGQVILDLSSAIKELVENSIDAGATSIEINLRDYGEDYFQVIDNGCGISPTNFKVLALKHHTSKLGDFADLQSLTTFGFRGEALSSLCALGNLTVETRTKNEPVATLLTFDHSGLLTAEKKTARQIGTTVTVRKLFSNLPVRSKEFKRNIRKEYGKLVSLLNAYALIAKGVRFVCSNTTEKSPKSVVLNTQGRGSLKDNIVTVFGMSTFTSLQPVSICISDDCRVEGFLSKPGQGTGRNMADRQYFFINSRPVDMPKVSKLVNELYKDTSSRKYPVAIMDFIVPGGACDLNVTPDKRKVFFSDETSVMGSLREGLNKIYSSSNASYTVNRAEENSKQPDKSGVSSLQEKSNRLSKGIVLDVGSKHSNGVPIEKEMSPSKEAEIDNSSTVEKFKFDIKARAAKKWEGSFSVHDESLSVTHHNKTTSKGLPRVNEIEKVTDASKDLSTRSSFAQSTLNTFVTVGKRKHESISTVLSETPVLRNHTPSSRLEKSKFEVRALAARCLMEGDQADGMVISKEEVTPKRMDSEQGIPVSPRTHTENVERHEREHEKPSCSEEPTSDNTCTEEDTERILADSPSCSQPMRPVATVLDSPAPSTDPKMFSTLEFSFQNLRKRRLERLSRLQSTGHVSKRMNAPRSKTTFAAATLELSQPDDEERKARALAAATSELERLFRKEDFRRMQVLGQFNLGFIIAKLDRDLFIVDQHAADEKFNFEHLARSTVLNQQPLLQPLTLELSAEEEVTILMHMDVIRENGFLLEENPSAPPGRHFRLRAIPYSKNITFGVEDLKDLISTLGDNHGECSVISSYKTSQTNSVCPSRVRAMLASRACRSSVMIGDALRKHEMEKIVEHLADLESPWNCPHGRPTMRHLVDLTTLLTLPDDDDDDADADDAAAISLA</sequence>
<feature type="region of interest" description="Disordered" evidence="3">
    <location>
        <begin position="356"/>
        <end position="376"/>
    </location>
</feature>
<evidence type="ECO:0000256" key="1">
    <source>
        <dbReference type="ARBA" id="ARBA00006082"/>
    </source>
</evidence>
<evidence type="ECO:0000259" key="4">
    <source>
        <dbReference type="SMART" id="SM00853"/>
    </source>
</evidence>
<dbReference type="GO" id="GO:0030983">
    <property type="term" value="F:mismatched DNA binding"/>
    <property type="evidence" value="ECO:0007669"/>
    <property type="project" value="InterPro"/>
</dbReference>
<dbReference type="Gene3D" id="3.30.1540.20">
    <property type="entry name" value="MutL, C-terminal domain, dimerisation subdomain"/>
    <property type="match status" value="1"/>
</dbReference>
<dbReference type="GO" id="GO:0006298">
    <property type="term" value="P:mismatch repair"/>
    <property type="evidence" value="ECO:0007669"/>
    <property type="project" value="InterPro"/>
</dbReference>
<feature type="compositionally biased region" description="Basic and acidic residues" evidence="3">
    <location>
        <begin position="356"/>
        <end position="365"/>
    </location>
</feature>
<dbReference type="Gene3D" id="3.30.1370.100">
    <property type="entry name" value="MutL, C-terminal domain, regulatory subdomain"/>
    <property type="match status" value="1"/>
</dbReference>
<dbReference type="InterPro" id="IPR042120">
    <property type="entry name" value="MutL_C_dimsub"/>
</dbReference>
<keyword evidence="2" id="KW-0227">DNA damage</keyword>
<dbReference type="NCBIfam" id="TIGR00585">
    <property type="entry name" value="mutl"/>
    <property type="match status" value="1"/>
</dbReference>
<dbReference type="Pfam" id="PF13589">
    <property type="entry name" value="HATPase_c_3"/>
    <property type="match status" value="1"/>
</dbReference>
<evidence type="ECO:0000256" key="3">
    <source>
        <dbReference type="SAM" id="MobiDB-lite"/>
    </source>
</evidence>
<dbReference type="PANTHER" id="PTHR10073:SF52">
    <property type="entry name" value="MISMATCH REPAIR ENDONUCLEASE PMS2"/>
    <property type="match status" value="1"/>
</dbReference>
<feature type="domain" description="MutL C-terminal dimerisation" evidence="4">
    <location>
        <begin position="708"/>
        <end position="865"/>
    </location>
</feature>
<dbReference type="InterPro" id="IPR020568">
    <property type="entry name" value="Ribosomal_Su5_D2-typ_SF"/>
</dbReference>
<dbReference type="GO" id="GO:0016887">
    <property type="term" value="F:ATP hydrolysis activity"/>
    <property type="evidence" value="ECO:0007669"/>
    <property type="project" value="InterPro"/>
</dbReference>
<protein>
    <submittedName>
        <fullName evidence="6">DNA mismatch repair protein PMS1</fullName>
    </submittedName>
</protein>
<dbReference type="InterPro" id="IPR037198">
    <property type="entry name" value="MutL_C_sf"/>
</dbReference>